<evidence type="ECO:0000313" key="1">
    <source>
        <dbReference type="EMBL" id="MBX43631.1"/>
    </source>
</evidence>
<sequence length="17" mass="2064">MRIFHPPYTSFLQIINS</sequence>
<name>A0A2P2NMB8_RHIMU</name>
<organism evidence="1">
    <name type="scientific">Rhizophora mucronata</name>
    <name type="common">Asiatic mangrove</name>
    <dbReference type="NCBI Taxonomy" id="61149"/>
    <lineage>
        <taxon>Eukaryota</taxon>
        <taxon>Viridiplantae</taxon>
        <taxon>Streptophyta</taxon>
        <taxon>Embryophyta</taxon>
        <taxon>Tracheophyta</taxon>
        <taxon>Spermatophyta</taxon>
        <taxon>Magnoliopsida</taxon>
        <taxon>eudicotyledons</taxon>
        <taxon>Gunneridae</taxon>
        <taxon>Pentapetalae</taxon>
        <taxon>rosids</taxon>
        <taxon>fabids</taxon>
        <taxon>Malpighiales</taxon>
        <taxon>Rhizophoraceae</taxon>
        <taxon>Rhizophora</taxon>
    </lineage>
</organism>
<dbReference type="EMBL" id="GGEC01063147">
    <property type="protein sequence ID" value="MBX43631.1"/>
    <property type="molecule type" value="Transcribed_RNA"/>
</dbReference>
<reference evidence="1" key="1">
    <citation type="submission" date="2018-02" db="EMBL/GenBank/DDBJ databases">
        <title>Rhizophora mucronata_Transcriptome.</title>
        <authorList>
            <person name="Meera S.P."/>
            <person name="Sreeshan A."/>
            <person name="Augustine A."/>
        </authorList>
    </citation>
    <scope>NUCLEOTIDE SEQUENCE</scope>
    <source>
        <tissue evidence="1">Leaf</tissue>
    </source>
</reference>
<dbReference type="AlphaFoldDB" id="A0A2P2NMB8"/>
<protein>
    <submittedName>
        <fullName evidence="1">Uncharacterized protein</fullName>
    </submittedName>
</protein>
<accession>A0A2P2NMB8</accession>
<proteinExistence type="predicted"/>